<evidence type="ECO:0000313" key="4">
    <source>
        <dbReference type="Proteomes" id="UP000286974"/>
    </source>
</evidence>
<feature type="coiled-coil region" evidence="1">
    <location>
        <begin position="45"/>
        <end position="82"/>
    </location>
</feature>
<accession>A0A401FKN0</accession>
<gene>
    <name evidence="3" type="ORF">NBRC111893_1033</name>
</gene>
<keyword evidence="1" id="KW-0175">Coiled coil</keyword>
<feature type="compositionally biased region" description="Basic and acidic residues" evidence="2">
    <location>
        <begin position="22"/>
        <end position="39"/>
    </location>
</feature>
<sequence length="135" mass="15863">MKRLADENERLGQLMDNQTQRDQQKDEIRAQIKENEDKSPMPWEAAKVREEREKLNQSMLELTQIDEEANGARQTIKENEAKILSLSKDETILNLEKQNIRATFGSFEEFNQNNQQLYTKYLAFLEDGLKVNVDE</sequence>
<dbReference type="AlphaFoldDB" id="A0A401FKN0"/>
<protein>
    <recommendedName>
        <fullName evidence="5">Exonuclease SbcC</fullName>
    </recommendedName>
</protein>
<feature type="compositionally biased region" description="Basic and acidic residues" evidence="2">
    <location>
        <begin position="1"/>
        <end position="10"/>
    </location>
</feature>
<proteinExistence type="predicted"/>
<comment type="caution">
    <text evidence="3">The sequence shown here is derived from an EMBL/GenBank/DDBJ whole genome shotgun (WGS) entry which is preliminary data.</text>
</comment>
<evidence type="ECO:0000313" key="3">
    <source>
        <dbReference type="EMBL" id="GAY72887.1"/>
    </source>
</evidence>
<reference evidence="3 4" key="1">
    <citation type="submission" date="2017-11" db="EMBL/GenBank/DDBJ databases">
        <title>Draft Genome Sequence of Lactobacillus curieae NBRC 111893 isolated from Koso, a Japanese sugar-Vegetable Fermented Beverage.</title>
        <authorList>
            <person name="Chiou T.Y."/>
            <person name="Oshima K."/>
            <person name="Suda W."/>
            <person name="Hattori M."/>
            <person name="Takahashi T."/>
        </authorList>
    </citation>
    <scope>NUCLEOTIDE SEQUENCE [LARGE SCALE GENOMIC DNA]</scope>
    <source>
        <strain evidence="3 4">NBRC111893</strain>
    </source>
</reference>
<name>A0A401FKN0_9LACO</name>
<dbReference type="EMBL" id="BEXA01000002">
    <property type="protein sequence ID" value="GAY72887.1"/>
    <property type="molecule type" value="Genomic_DNA"/>
</dbReference>
<organism evidence="3 4">
    <name type="scientific">Lentilactobacillus kosonis</name>
    <dbReference type="NCBI Taxonomy" id="2810561"/>
    <lineage>
        <taxon>Bacteria</taxon>
        <taxon>Bacillati</taxon>
        <taxon>Bacillota</taxon>
        <taxon>Bacilli</taxon>
        <taxon>Lactobacillales</taxon>
        <taxon>Lactobacillaceae</taxon>
        <taxon>Lentilactobacillus</taxon>
    </lineage>
</organism>
<dbReference type="Proteomes" id="UP000286974">
    <property type="component" value="Unassembled WGS sequence"/>
</dbReference>
<keyword evidence="4" id="KW-1185">Reference proteome</keyword>
<evidence type="ECO:0008006" key="5">
    <source>
        <dbReference type="Google" id="ProtNLM"/>
    </source>
</evidence>
<evidence type="ECO:0000256" key="1">
    <source>
        <dbReference type="SAM" id="Coils"/>
    </source>
</evidence>
<evidence type="ECO:0000256" key="2">
    <source>
        <dbReference type="SAM" id="MobiDB-lite"/>
    </source>
</evidence>
<dbReference type="RefSeq" id="WP_225417568.1">
    <property type="nucleotide sequence ID" value="NZ_BEXA01000002.1"/>
</dbReference>
<feature type="region of interest" description="Disordered" evidence="2">
    <location>
        <begin position="1"/>
        <end position="44"/>
    </location>
</feature>